<dbReference type="EC" id="6.3.2.1" evidence="8"/>
<feature type="binding site" evidence="8">
    <location>
        <position position="155"/>
    </location>
    <ligand>
        <name>(R)-pantoate</name>
        <dbReference type="ChEBI" id="CHEBI:15980"/>
    </ligand>
</feature>
<dbReference type="InterPro" id="IPR014729">
    <property type="entry name" value="Rossmann-like_a/b/a_fold"/>
</dbReference>
<dbReference type="EMBL" id="JAJNEC010000003">
    <property type="protein sequence ID" value="MCD2421768.1"/>
    <property type="molecule type" value="Genomic_DNA"/>
</dbReference>
<keyword evidence="6 8" id="KW-0067">ATP-binding</keyword>
<name>A0ABS8PKY7_9BACT</name>
<dbReference type="CDD" id="cd00560">
    <property type="entry name" value="PanC"/>
    <property type="match status" value="1"/>
</dbReference>
<evidence type="ECO:0000256" key="8">
    <source>
        <dbReference type="HAMAP-Rule" id="MF_00158"/>
    </source>
</evidence>
<evidence type="ECO:0000256" key="3">
    <source>
        <dbReference type="ARBA" id="ARBA00022598"/>
    </source>
</evidence>
<dbReference type="Proteomes" id="UP001199816">
    <property type="component" value="Unassembled WGS sequence"/>
</dbReference>
<feature type="active site" description="Proton donor" evidence="8">
    <location>
        <position position="37"/>
    </location>
</feature>
<evidence type="ECO:0000313" key="9">
    <source>
        <dbReference type="EMBL" id="MCD2421768.1"/>
    </source>
</evidence>
<evidence type="ECO:0000256" key="1">
    <source>
        <dbReference type="ARBA" id="ARBA00004990"/>
    </source>
</evidence>
<evidence type="ECO:0000256" key="6">
    <source>
        <dbReference type="ARBA" id="ARBA00022840"/>
    </source>
</evidence>
<dbReference type="PANTHER" id="PTHR21299">
    <property type="entry name" value="CYTIDYLATE KINASE/PANTOATE-BETA-ALANINE LIGASE"/>
    <property type="match status" value="1"/>
</dbReference>
<keyword evidence="10" id="KW-1185">Reference proteome</keyword>
<comment type="subcellular location">
    <subcellularLocation>
        <location evidence="8">Cytoplasm</location>
    </subcellularLocation>
</comment>
<feature type="binding site" evidence="8">
    <location>
        <begin position="188"/>
        <end position="191"/>
    </location>
    <ligand>
        <name>ATP</name>
        <dbReference type="ChEBI" id="CHEBI:30616"/>
    </ligand>
</feature>
<comment type="catalytic activity">
    <reaction evidence="7 8">
        <text>(R)-pantoate + beta-alanine + ATP = (R)-pantothenate + AMP + diphosphate + H(+)</text>
        <dbReference type="Rhea" id="RHEA:10912"/>
        <dbReference type="ChEBI" id="CHEBI:15378"/>
        <dbReference type="ChEBI" id="CHEBI:15980"/>
        <dbReference type="ChEBI" id="CHEBI:29032"/>
        <dbReference type="ChEBI" id="CHEBI:30616"/>
        <dbReference type="ChEBI" id="CHEBI:33019"/>
        <dbReference type="ChEBI" id="CHEBI:57966"/>
        <dbReference type="ChEBI" id="CHEBI:456215"/>
        <dbReference type="EC" id="6.3.2.1"/>
    </reaction>
</comment>
<dbReference type="Gene3D" id="3.40.50.620">
    <property type="entry name" value="HUPs"/>
    <property type="match status" value="1"/>
</dbReference>
<feature type="binding site" evidence="8">
    <location>
        <position position="180"/>
    </location>
    <ligand>
        <name>ATP</name>
        <dbReference type="ChEBI" id="CHEBI:30616"/>
    </ligand>
</feature>
<feature type="binding site" evidence="8">
    <location>
        <position position="61"/>
    </location>
    <ligand>
        <name>(R)-pantoate</name>
        <dbReference type="ChEBI" id="CHEBI:15980"/>
    </ligand>
</feature>
<evidence type="ECO:0000256" key="5">
    <source>
        <dbReference type="ARBA" id="ARBA00022741"/>
    </source>
</evidence>
<comment type="subunit">
    <text evidence="8">Homodimer.</text>
</comment>
<accession>A0ABS8PKY7</accession>
<evidence type="ECO:0000256" key="7">
    <source>
        <dbReference type="ARBA" id="ARBA00048258"/>
    </source>
</evidence>
<protein>
    <recommendedName>
        <fullName evidence="8">Pantothenate synthetase</fullName>
        <shortName evidence="8">PS</shortName>
        <ecNumber evidence="8">6.3.2.1</ecNumber>
    </recommendedName>
    <alternativeName>
        <fullName evidence="8">Pantoate--beta-alanine ligase</fullName>
    </alternativeName>
    <alternativeName>
        <fullName evidence="8">Pantoate-activating enzyme</fullName>
    </alternativeName>
</protein>
<comment type="similarity">
    <text evidence="2 8">Belongs to the pantothenate synthetase family.</text>
</comment>
<dbReference type="SUPFAM" id="SSF52374">
    <property type="entry name" value="Nucleotidylyl transferase"/>
    <property type="match status" value="1"/>
</dbReference>
<proteinExistence type="inferred from homology"/>
<keyword evidence="5 8" id="KW-0547">Nucleotide-binding</keyword>
<dbReference type="Pfam" id="PF02569">
    <property type="entry name" value="Pantoate_ligase"/>
    <property type="match status" value="1"/>
</dbReference>
<dbReference type="InterPro" id="IPR003721">
    <property type="entry name" value="Pantoate_ligase"/>
</dbReference>
<evidence type="ECO:0000256" key="2">
    <source>
        <dbReference type="ARBA" id="ARBA00009256"/>
    </source>
</evidence>
<comment type="pathway">
    <text evidence="1 8">Cofactor biosynthesis; (R)-pantothenate biosynthesis; (R)-pantothenate from (R)-pantoate and beta-alanine: step 1/1.</text>
</comment>
<sequence length="287" mass="32584">MRLFKKKRDIQGFITDLHDKKQEIGFVPTMGALHAGHISLVQAARQQSDFTVCSIFVNPTQFNDPRDLEKYPRTIEKDLQLLEQQGCDAVFYPDVAEVYPSGTTHPPHYELGQLEYILEGKYRPGHFQGVADVVSRLFYTVDPDHVFFGRKDLQQCKVIEQLIALNPDFNRIRMHTVPTLREADGLAMSSRNTRLSPGELQKAPAIYQTLNYLKAQLAPGDLTPLLDEARQRLISEGFRPDYISIAQTDTLEECMYWDGQTPVTALIAAFLGPVRLIDNMELYPGRG</sequence>
<evidence type="ECO:0000313" key="10">
    <source>
        <dbReference type="Proteomes" id="UP001199816"/>
    </source>
</evidence>
<keyword evidence="4 8" id="KW-0566">Pantothenate biosynthesis</keyword>
<comment type="caution">
    <text evidence="9">The sequence shown here is derived from an EMBL/GenBank/DDBJ whole genome shotgun (WGS) entry which is preliminary data.</text>
</comment>
<feature type="binding site" evidence="8">
    <location>
        <begin position="149"/>
        <end position="152"/>
    </location>
    <ligand>
        <name>ATP</name>
        <dbReference type="ChEBI" id="CHEBI:30616"/>
    </ligand>
</feature>
<organism evidence="9 10">
    <name type="scientific">Niabella pedocola</name>
    <dbReference type="NCBI Taxonomy" id="1752077"/>
    <lineage>
        <taxon>Bacteria</taxon>
        <taxon>Pseudomonadati</taxon>
        <taxon>Bacteroidota</taxon>
        <taxon>Chitinophagia</taxon>
        <taxon>Chitinophagales</taxon>
        <taxon>Chitinophagaceae</taxon>
        <taxon>Niabella</taxon>
    </lineage>
</organism>
<dbReference type="PANTHER" id="PTHR21299:SF1">
    <property type="entry name" value="PANTOATE--BETA-ALANINE LIGASE"/>
    <property type="match status" value="1"/>
</dbReference>
<dbReference type="InterPro" id="IPR042176">
    <property type="entry name" value="Pantoate_ligase_C"/>
</dbReference>
<comment type="miscellaneous">
    <text evidence="8">The reaction proceeds by a bi uni uni bi ping pong mechanism.</text>
</comment>
<comment type="function">
    <text evidence="8">Catalyzes the condensation of pantoate with beta-alanine in an ATP-dependent reaction via a pantoyl-adenylate intermediate.</text>
</comment>
<dbReference type="GO" id="GO:0016874">
    <property type="term" value="F:ligase activity"/>
    <property type="evidence" value="ECO:0007669"/>
    <property type="project" value="UniProtKB-KW"/>
</dbReference>
<gene>
    <name evidence="8 9" type="primary">panC</name>
    <name evidence="9" type="ORF">LQ567_03275</name>
</gene>
<dbReference type="NCBIfam" id="TIGR00018">
    <property type="entry name" value="panC"/>
    <property type="match status" value="1"/>
</dbReference>
<dbReference type="Gene3D" id="3.30.1300.10">
    <property type="entry name" value="Pantoate-beta-alanine ligase, C-terminal domain"/>
    <property type="match status" value="1"/>
</dbReference>
<evidence type="ECO:0000256" key="4">
    <source>
        <dbReference type="ARBA" id="ARBA00022655"/>
    </source>
</evidence>
<keyword evidence="8" id="KW-0963">Cytoplasm</keyword>
<feature type="binding site" evidence="8">
    <location>
        <position position="61"/>
    </location>
    <ligand>
        <name>beta-alanine</name>
        <dbReference type="ChEBI" id="CHEBI:57966"/>
    </ligand>
</feature>
<dbReference type="HAMAP" id="MF_00158">
    <property type="entry name" value="PanC"/>
    <property type="match status" value="1"/>
</dbReference>
<feature type="binding site" evidence="8">
    <location>
        <begin position="30"/>
        <end position="37"/>
    </location>
    <ligand>
        <name>ATP</name>
        <dbReference type="ChEBI" id="CHEBI:30616"/>
    </ligand>
</feature>
<dbReference type="RefSeq" id="WP_231002671.1">
    <property type="nucleotide sequence ID" value="NZ_JAJNEC010000003.1"/>
</dbReference>
<keyword evidence="3 8" id="KW-0436">Ligase</keyword>
<reference evidence="9 10" key="1">
    <citation type="submission" date="2021-11" db="EMBL/GenBank/DDBJ databases">
        <title>Genomic of Niabella pedocola.</title>
        <authorList>
            <person name="Wu T."/>
        </authorList>
    </citation>
    <scope>NUCLEOTIDE SEQUENCE [LARGE SCALE GENOMIC DNA]</scope>
    <source>
        <strain evidence="9 10">JCM 31011</strain>
    </source>
</reference>